<feature type="domain" description="N-acetyltransferase" evidence="1">
    <location>
        <begin position="14"/>
        <end position="176"/>
    </location>
</feature>
<evidence type="ECO:0000313" key="2">
    <source>
        <dbReference type="EMBL" id="GGF51007.1"/>
    </source>
</evidence>
<accession>A0A917BQR3</accession>
<protein>
    <submittedName>
        <fullName evidence="2">GCN5 family N-acetyltransferase</fullName>
    </submittedName>
</protein>
<dbReference type="AlphaFoldDB" id="A0A917BQR3"/>
<dbReference type="PANTHER" id="PTHR43610">
    <property type="entry name" value="BLL6696 PROTEIN"/>
    <property type="match status" value="1"/>
</dbReference>
<organism evidence="2 3">
    <name type="scientific">Ornithinimicrobium tianjinense</name>
    <dbReference type="NCBI Taxonomy" id="1195761"/>
    <lineage>
        <taxon>Bacteria</taxon>
        <taxon>Bacillati</taxon>
        <taxon>Actinomycetota</taxon>
        <taxon>Actinomycetes</taxon>
        <taxon>Micrococcales</taxon>
        <taxon>Ornithinimicrobiaceae</taxon>
        <taxon>Ornithinimicrobium</taxon>
    </lineage>
</organism>
<dbReference type="RefSeq" id="WP_188430076.1">
    <property type="nucleotide sequence ID" value="NZ_BAABKH010000001.1"/>
</dbReference>
<dbReference type="Gene3D" id="3.40.630.30">
    <property type="match status" value="1"/>
</dbReference>
<keyword evidence="3" id="KW-1185">Reference proteome</keyword>
<evidence type="ECO:0000259" key="1">
    <source>
        <dbReference type="PROSITE" id="PS51186"/>
    </source>
</evidence>
<comment type="caution">
    <text evidence="2">The sequence shown here is derived from an EMBL/GenBank/DDBJ whole genome shotgun (WGS) entry which is preliminary data.</text>
</comment>
<proteinExistence type="predicted"/>
<reference evidence="2" key="2">
    <citation type="submission" date="2020-09" db="EMBL/GenBank/DDBJ databases">
        <authorList>
            <person name="Sun Q."/>
            <person name="Zhou Y."/>
        </authorList>
    </citation>
    <scope>NUCLEOTIDE SEQUENCE</scope>
    <source>
        <strain evidence="2">CGMCC 1.12160</strain>
    </source>
</reference>
<reference evidence="2" key="1">
    <citation type="journal article" date="2014" name="Int. J. Syst. Evol. Microbiol.">
        <title>Complete genome sequence of Corynebacterium casei LMG S-19264T (=DSM 44701T), isolated from a smear-ripened cheese.</title>
        <authorList>
            <consortium name="US DOE Joint Genome Institute (JGI-PGF)"/>
            <person name="Walter F."/>
            <person name="Albersmeier A."/>
            <person name="Kalinowski J."/>
            <person name="Ruckert C."/>
        </authorList>
    </citation>
    <scope>NUCLEOTIDE SEQUENCE</scope>
    <source>
        <strain evidence="2">CGMCC 1.12160</strain>
    </source>
</reference>
<dbReference type="InterPro" id="IPR000182">
    <property type="entry name" value="GNAT_dom"/>
</dbReference>
<name>A0A917BQR3_9MICO</name>
<dbReference type="InterPro" id="IPR016181">
    <property type="entry name" value="Acyl_CoA_acyltransferase"/>
</dbReference>
<gene>
    <name evidence="2" type="ORF">GCM10011366_18510</name>
</gene>
<dbReference type="Pfam" id="PF13302">
    <property type="entry name" value="Acetyltransf_3"/>
    <property type="match status" value="1"/>
</dbReference>
<dbReference type="Proteomes" id="UP000605670">
    <property type="component" value="Unassembled WGS sequence"/>
</dbReference>
<dbReference type="GO" id="GO:0016747">
    <property type="term" value="F:acyltransferase activity, transferring groups other than amino-acyl groups"/>
    <property type="evidence" value="ECO:0007669"/>
    <property type="project" value="InterPro"/>
</dbReference>
<dbReference type="PROSITE" id="PS51186">
    <property type="entry name" value="GNAT"/>
    <property type="match status" value="1"/>
</dbReference>
<dbReference type="EMBL" id="BMEM01000002">
    <property type="protein sequence ID" value="GGF51007.1"/>
    <property type="molecule type" value="Genomic_DNA"/>
</dbReference>
<dbReference type="PANTHER" id="PTHR43610:SF1">
    <property type="entry name" value="N-ACETYLTRANSFERASE DOMAIN-CONTAINING PROTEIN"/>
    <property type="match status" value="1"/>
</dbReference>
<sequence length="202" mass="21950">MPYAEPVTLTGDLVTLTPLSPQDHDGLVAAAGDGDLWGLTYTSVPRPEAMAAEIERRLGLLREGRMVPFTVRRSATGEPVGMTTLMNLDEPNRRLEIGSTWLARSAQGTGVNAEAKLLMLAHAFETLGCHAVELRTHWLNRQSRAAIERLGAKLDGILRQHMVMPDGSVRDTCVYSVVAAEWPAVRGELQRRLGTRLAGASA</sequence>
<evidence type="ECO:0000313" key="3">
    <source>
        <dbReference type="Proteomes" id="UP000605670"/>
    </source>
</evidence>
<dbReference type="SUPFAM" id="SSF55729">
    <property type="entry name" value="Acyl-CoA N-acyltransferases (Nat)"/>
    <property type="match status" value="1"/>
</dbReference>